<keyword evidence="3" id="KW-1185">Reference proteome</keyword>
<gene>
    <name evidence="2" type="ORF">HMPREF0401_01188</name>
</gene>
<feature type="region of interest" description="Disordered" evidence="1">
    <location>
        <begin position="15"/>
        <end position="49"/>
    </location>
</feature>
<organism evidence="2 3">
    <name type="scientific">Fusobacterium animalis 11_3_2</name>
    <dbReference type="NCBI Taxonomy" id="457403"/>
    <lineage>
        <taxon>Bacteria</taxon>
        <taxon>Fusobacteriati</taxon>
        <taxon>Fusobacteriota</taxon>
        <taxon>Fusobacteriia</taxon>
        <taxon>Fusobacteriales</taxon>
        <taxon>Fusobacteriaceae</taxon>
        <taxon>Fusobacterium</taxon>
    </lineage>
</organism>
<dbReference type="AlphaFoldDB" id="F7L017"/>
<evidence type="ECO:0000313" key="3">
    <source>
        <dbReference type="Proteomes" id="UP000004160"/>
    </source>
</evidence>
<sequence>MNWLRLIKKNEEEVKNEVNNEIKEDNKEVQEDNKEVQEDNKEVQEDNKEEAKEIVKEGAKENFTRIYIGPTILAYNLVENTVFIDSFSEKINEAIEKYPIISNLMIDIDKLQDRNNEYYKNNYLILKNELGGK</sequence>
<reference evidence="2" key="1">
    <citation type="submission" date="2011-05" db="EMBL/GenBank/DDBJ databases">
        <title>The Genome Sequence of Fusobacterium sp. 11_3_2.</title>
        <authorList>
            <consortium name="The Broad Institute Genome Sequencing Platform"/>
            <person name="Earl A."/>
            <person name="Ward D."/>
            <person name="Feldgarden M."/>
            <person name="Gevers D."/>
            <person name="Sibley C.D."/>
            <person name="White A.P."/>
            <person name="Crowley S."/>
            <person name="Surette M."/>
            <person name="Strauss J.C."/>
            <person name="Ambrose C.E."/>
            <person name="Allen-Vercoe E."/>
            <person name="Young S.K."/>
            <person name="Zeng Q."/>
            <person name="Gargeya S."/>
            <person name="Fitzgerald M."/>
            <person name="Haas B."/>
            <person name="Abouelleil A."/>
            <person name="Alvarado L."/>
            <person name="Arachchi H.M."/>
            <person name="Berlin A."/>
            <person name="Brown A."/>
            <person name="Chapman S.B."/>
            <person name="Chen Z."/>
            <person name="Dunbar C."/>
            <person name="Freedman E."/>
            <person name="Gearin G."/>
            <person name="Gellesch M."/>
            <person name="Goldberg J."/>
            <person name="Griggs A."/>
            <person name="Gujja S."/>
            <person name="Heiman D."/>
            <person name="Howarth C."/>
            <person name="Larson L."/>
            <person name="Lui A."/>
            <person name="MacDonald P.J.P."/>
            <person name="Mehta T."/>
            <person name="Montmayeur A."/>
            <person name="Murphy C."/>
            <person name="Neiman D."/>
            <person name="Pearson M."/>
            <person name="Priest M."/>
            <person name="Roberts A."/>
            <person name="Saif S."/>
            <person name="Shea T."/>
            <person name="Shenoy N."/>
            <person name="Sisk P."/>
            <person name="Stolte C."/>
            <person name="Sykes S."/>
            <person name="Wortman J."/>
            <person name="Nusbaum C."/>
            <person name="Birren B."/>
        </authorList>
    </citation>
    <scope>NUCLEOTIDE SEQUENCE [LARGE SCALE GENOMIC DNA]</scope>
    <source>
        <strain evidence="2">11_3_2</strain>
    </source>
</reference>
<protein>
    <submittedName>
        <fullName evidence="2">Uncharacterized protein</fullName>
    </submittedName>
</protein>
<comment type="caution">
    <text evidence="2">The sequence shown here is derived from an EMBL/GenBank/DDBJ whole genome shotgun (WGS) entry which is preliminary data.</text>
</comment>
<proteinExistence type="predicted"/>
<name>F7L017_9FUSO</name>
<dbReference type="RefSeq" id="WP_008692985.1">
    <property type="nucleotide sequence ID" value="NZ_GL945391.1"/>
</dbReference>
<dbReference type="HOGENOM" id="CLU_2081398_0_0_0"/>
<evidence type="ECO:0000313" key="2">
    <source>
        <dbReference type="EMBL" id="EGN67172.1"/>
    </source>
</evidence>
<accession>F7L017</accession>
<dbReference type="Proteomes" id="UP000004160">
    <property type="component" value="Unassembled WGS sequence"/>
</dbReference>
<dbReference type="PATRIC" id="fig|457403.8.peg.1201"/>
<evidence type="ECO:0000256" key="1">
    <source>
        <dbReference type="SAM" id="MobiDB-lite"/>
    </source>
</evidence>
<dbReference type="EMBL" id="ACUO01000016">
    <property type="protein sequence ID" value="EGN67172.1"/>
    <property type="molecule type" value="Genomic_DNA"/>
</dbReference>